<name>K1QI85_MAGGI</name>
<dbReference type="HOGENOM" id="CLU_2485488_0_0_1"/>
<organism evidence="1">
    <name type="scientific">Magallana gigas</name>
    <name type="common">Pacific oyster</name>
    <name type="synonym">Crassostrea gigas</name>
    <dbReference type="NCBI Taxonomy" id="29159"/>
    <lineage>
        <taxon>Eukaryota</taxon>
        <taxon>Metazoa</taxon>
        <taxon>Spiralia</taxon>
        <taxon>Lophotrochozoa</taxon>
        <taxon>Mollusca</taxon>
        <taxon>Bivalvia</taxon>
        <taxon>Autobranchia</taxon>
        <taxon>Pteriomorphia</taxon>
        <taxon>Ostreida</taxon>
        <taxon>Ostreoidea</taxon>
        <taxon>Ostreidae</taxon>
        <taxon>Magallana</taxon>
    </lineage>
</organism>
<gene>
    <name evidence="1" type="ORF">CGI_10028580</name>
</gene>
<protein>
    <submittedName>
        <fullName evidence="1">Uncharacterized protein</fullName>
    </submittedName>
</protein>
<dbReference type="AlphaFoldDB" id="K1QI85"/>
<proteinExistence type="predicted"/>
<sequence length="87" mass="9748">MCESGWSNACGIKGIIATLNIPTIDTQPGRNQYVDEPDCSEAAVAVLLLHCFGQHYNNKHIPEFVFEFGAFPPGRRAEFLYEMENKV</sequence>
<evidence type="ECO:0000313" key="1">
    <source>
        <dbReference type="EMBL" id="EKC30899.1"/>
    </source>
</evidence>
<accession>K1QI85</accession>
<dbReference type="InParanoid" id="K1QI85"/>
<reference evidence="1" key="1">
    <citation type="journal article" date="2012" name="Nature">
        <title>The oyster genome reveals stress adaptation and complexity of shell formation.</title>
        <authorList>
            <person name="Zhang G."/>
            <person name="Fang X."/>
            <person name="Guo X."/>
            <person name="Li L."/>
            <person name="Luo R."/>
            <person name="Xu F."/>
            <person name="Yang P."/>
            <person name="Zhang L."/>
            <person name="Wang X."/>
            <person name="Qi H."/>
            <person name="Xiong Z."/>
            <person name="Que H."/>
            <person name="Xie Y."/>
            <person name="Holland P.W."/>
            <person name="Paps J."/>
            <person name="Zhu Y."/>
            <person name="Wu F."/>
            <person name="Chen Y."/>
            <person name="Wang J."/>
            <person name="Peng C."/>
            <person name="Meng J."/>
            <person name="Yang L."/>
            <person name="Liu J."/>
            <person name="Wen B."/>
            <person name="Zhang N."/>
            <person name="Huang Z."/>
            <person name="Zhu Q."/>
            <person name="Feng Y."/>
            <person name="Mount A."/>
            <person name="Hedgecock D."/>
            <person name="Xu Z."/>
            <person name="Liu Y."/>
            <person name="Domazet-Loso T."/>
            <person name="Du Y."/>
            <person name="Sun X."/>
            <person name="Zhang S."/>
            <person name="Liu B."/>
            <person name="Cheng P."/>
            <person name="Jiang X."/>
            <person name="Li J."/>
            <person name="Fan D."/>
            <person name="Wang W."/>
            <person name="Fu W."/>
            <person name="Wang T."/>
            <person name="Wang B."/>
            <person name="Zhang J."/>
            <person name="Peng Z."/>
            <person name="Li Y."/>
            <person name="Li N."/>
            <person name="Wang J."/>
            <person name="Chen M."/>
            <person name="He Y."/>
            <person name="Tan F."/>
            <person name="Song X."/>
            <person name="Zheng Q."/>
            <person name="Huang R."/>
            <person name="Yang H."/>
            <person name="Du X."/>
            <person name="Chen L."/>
            <person name="Yang M."/>
            <person name="Gaffney P.M."/>
            <person name="Wang S."/>
            <person name="Luo L."/>
            <person name="She Z."/>
            <person name="Ming Y."/>
            <person name="Huang W."/>
            <person name="Zhang S."/>
            <person name="Huang B."/>
            <person name="Zhang Y."/>
            <person name="Qu T."/>
            <person name="Ni P."/>
            <person name="Miao G."/>
            <person name="Wang J."/>
            <person name="Wang Q."/>
            <person name="Steinberg C.E."/>
            <person name="Wang H."/>
            <person name="Li N."/>
            <person name="Qian L."/>
            <person name="Zhang G."/>
            <person name="Li Y."/>
            <person name="Yang H."/>
            <person name="Liu X."/>
            <person name="Wang J."/>
            <person name="Yin Y."/>
            <person name="Wang J."/>
        </authorList>
    </citation>
    <scope>NUCLEOTIDE SEQUENCE [LARGE SCALE GENOMIC DNA]</scope>
    <source>
        <strain evidence="1">05x7-T-G4-1.051#20</strain>
    </source>
</reference>
<dbReference type="EMBL" id="JH817484">
    <property type="protein sequence ID" value="EKC30899.1"/>
    <property type="molecule type" value="Genomic_DNA"/>
</dbReference>